<proteinExistence type="predicted"/>
<dbReference type="InterPro" id="IPR051289">
    <property type="entry name" value="LAGLIDADG_Endonuclease"/>
</dbReference>
<dbReference type="AlphaFoldDB" id="C7AZ03"/>
<protein>
    <recommendedName>
        <fullName evidence="1">Homing endonuclease LAGLIDADG domain-containing protein</fullName>
    </recommendedName>
</protein>
<dbReference type="EMBL" id="FJ694756">
    <property type="protein sequence ID" value="ACU25390.1"/>
    <property type="molecule type" value="Genomic_DNA"/>
</dbReference>
<organism evidence="2">
    <name type="scientific">Trebouxia showmanii</name>
    <dbReference type="NCBI Taxonomy" id="134275"/>
    <lineage>
        <taxon>Eukaryota</taxon>
        <taxon>Viridiplantae</taxon>
        <taxon>Chlorophyta</taxon>
        <taxon>core chlorophytes</taxon>
        <taxon>Trebouxiophyceae</taxon>
        <taxon>Trebouxiales</taxon>
        <taxon>Trebouxiaceae</taxon>
        <taxon>Trebouxia</taxon>
    </lineage>
</organism>
<keyword evidence="2" id="KW-0934">Plastid</keyword>
<dbReference type="SUPFAM" id="SSF55608">
    <property type="entry name" value="Homing endonucleases"/>
    <property type="match status" value="1"/>
</dbReference>
<name>C7AZ03_9CHLO</name>
<reference evidence="2" key="2">
    <citation type="submission" date="2009-02" db="EMBL/GenBank/DDBJ databases">
        <authorList>
            <person name="Del Campo E.M."/>
            <person name="Casano L.M."/>
            <person name="Gasulla F."/>
            <person name="Barreno E."/>
        </authorList>
    </citation>
    <scope>NUCLEOTIDE SEQUENCE</scope>
    <source>
        <strain evidence="2">SAG 2009</strain>
    </source>
</reference>
<dbReference type="Pfam" id="PF00961">
    <property type="entry name" value="LAGLIDADG_1"/>
    <property type="match status" value="1"/>
</dbReference>
<evidence type="ECO:0000313" key="2">
    <source>
        <dbReference type="EMBL" id="ACU25390.1"/>
    </source>
</evidence>
<accession>C7AZ03</accession>
<dbReference type="Gene3D" id="3.10.28.10">
    <property type="entry name" value="Homing endonucleases"/>
    <property type="match status" value="1"/>
</dbReference>
<reference evidence="2" key="1">
    <citation type="journal article" date="2009" name="Int. Microbiol.">
        <title>Presence of multiple group I introns closely related to bacteria and fungi in plastid 23S rRNAs of lichen-forming Trebouxia.</title>
        <authorList>
            <person name="del Campo E.M."/>
            <person name="Casano L.M."/>
            <person name="Gasulla F."/>
            <person name="Barreno E."/>
        </authorList>
    </citation>
    <scope>NUCLEOTIDE SEQUENCE</scope>
    <source>
        <strain evidence="2">SAG 2009</strain>
    </source>
</reference>
<evidence type="ECO:0000259" key="1">
    <source>
        <dbReference type="Pfam" id="PF00961"/>
    </source>
</evidence>
<sequence length="100" mass="11512">MELLNPFWVTGFVDGEGCFSIQFVENKKYKLGLEVRPSFSIGQSKKSKGMMGKVAFFFCQGSQNIRSDKGLLKYEINHILSTIIPHFLKYPLQSNKKRIF</sequence>
<keyword evidence="2" id="KW-0150">Chloroplast</keyword>
<feature type="domain" description="Homing endonuclease LAGLIDADG" evidence="1">
    <location>
        <begin position="10"/>
        <end position="98"/>
    </location>
</feature>
<geneLocation type="chloroplast" evidence="2"/>
<dbReference type="GO" id="GO:0005739">
    <property type="term" value="C:mitochondrion"/>
    <property type="evidence" value="ECO:0007669"/>
    <property type="project" value="UniProtKB-ARBA"/>
</dbReference>
<dbReference type="PANTHER" id="PTHR36181:SF2">
    <property type="entry name" value="INTRON-ENCODED ENDONUCLEASE AI3-RELATED"/>
    <property type="match status" value="1"/>
</dbReference>
<dbReference type="PANTHER" id="PTHR36181">
    <property type="entry name" value="INTRON-ENCODED ENDONUCLEASE AI3-RELATED"/>
    <property type="match status" value="1"/>
</dbReference>
<dbReference type="GO" id="GO:0004519">
    <property type="term" value="F:endonuclease activity"/>
    <property type="evidence" value="ECO:0007669"/>
    <property type="project" value="InterPro"/>
</dbReference>
<dbReference type="InterPro" id="IPR027434">
    <property type="entry name" value="Homing_endonucl"/>
</dbReference>
<dbReference type="InterPro" id="IPR004860">
    <property type="entry name" value="LAGLIDADG_dom"/>
</dbReference>